<dbReference type="PANTHER" id="PTHR28581:SF2">
    <property type="entry name" value="NUTRITIONALLY-REGULATED ADIPOSE AND CARDIAC ENRICHED PROTEIN HOMOLOG ISOFORM X1"/>
    <property type="match status" value="1"/>
</dbReference>
<dbReference type="Pfam" id="PF13424">
    <property type="entry name" value="TPR_12"/>
    <property type="match status" value="1"/>
</dbReference>
<evidence type="ECO:0000256" key="2">
    <source>
        <dbReference type="SAM" id="Phobius"/>
    </source>
</evidence>
<feature type="compositionally biased region" description="Basic and acidic residues" evidence="1">
    <location>
        <begin position="273"/>
        <end position="296"/>
    </location>
</feature>
<dbReference type="InterPro" id="IPR011990">
    <property type="entry name" value="TPR-like_helical_dom_sf"/>
</dbReference>
<keyword evidence="2" id="KW-1133">Transmembrane helix</keyword>
<feature type="region of interest" description="Disordered" evidence="1">
    <location>
        <begin position="255"/>
        <end position="312"/>
    </location>
</feature>
<protein>
    <recommendedName>
        <fullName evidence="5">Kinesin light chain</fullName>
    </recommendedName>
</protein>
<dbReference type="InterPro" id="IPR042318">
    <property type="entry name" value="Consortin"/>
</dbReference>
<accession>A7S802</accession>
<name>A7S802_NEMVE</name>
<proteinExistence type="predicted"/>
<dbReference type="Gene3D" id="1.25.40.10">
    <property type="entry name" value="Tetratricopeptide repeat domain"/>
    <property type="match status" value="1"/>
</dbReference>
<evidence type="ECO:0008006" key="5">
    <source>
        <dbReference type="Google" id="ProtNLM"/>
    </source>
</evidence>
<keyword evidence="2" id="KW-0472">Membrane</keyword>
<evidence type="ECO:0000313" key="4">
    <source>
        <dbReference type="Proteomes" id="UP000001593"/>
    </source>
</evidence>
<feature type="compositionally biased region" description="Basic and acidic residues" evidence="1">
    <location>
        <begin position="24"/>
        <end position="34"/>
    </location>
</feature>
<feature type="region of interest" description="Disordered" evidence="1">
    <location>
        <begin position="18"/>
        <end position="41"/>
    </location>
</feature>
<keyword evidence="4" id="KW-1185">Reference proteome</keyword>
<dbReference type="EMBL" id="DS469595">
    <property type="protein sequence ID" value="EDO40211.1"/>
    <property type="molecule type" value="Genomic_DNA"/>
</dbReference>
<dbReference type="SUPFAM" id="SSF48452">
    <property type="entry name" value="TPR-like"/>
    <property type="match status" value="1"/>
</dbReference>
<sequence length="382" mass="42686">MAVETLVKSNMDESLNIGDDDVREFERSDVHESQGEEDEIESLQNIRLQASSELSDGERMMLYEKAIRGKVALDTPCTVFSAVYKDSRGELPSLSCLSVFIMGFWGDEGSSCSLTIIDGPAIQFAQAEKLYYETALITAGTSDLLNQEKEASPSGDLTSTVKQQDEGKDESASASHPETEKADEFENLAHMCLKQKNTQLALEYCAKAVKLRQAHLGERHPATLRTLDLFTVIYAEMGKAQYSAALDKLSAIQKKDSENHQTTNEEEPSNGETETKVNENKSTEQQQAEKGERTADQDEQSNPLPEQQTDDAASDAIHVTLTTSVALSLYFIITIMMGVGLTAVICYYTQADPHTAYSYVITRLRFYYYYYFRRAPHGDHYF</sequence>
<dbReference type="AlphaFoldDB" id="A7S802"/>
<dbReference type="GO" id="GO:0071253">
    <property type="term" value="F:connexin binding"/>
    <property type="evidence" value="ECO:0007669"/>
    <property type="project" value="InterPro"/>
</dbReference>
<evidence type="ECO:0000313" key="3">
    <source>
        <dbReference type="EMBL" id="EDO40211.1"/>
    </source>
</evidence>
<dbReference type="PANTHER" id="PTHR28581">
    <property type="entry name" value="CONSORTIN"/>
    <property type="match status" value="1"/>
</dbReference>
<dbReference type="InParanoid" id="A7S802"/>
<evidence type="ECO:0000256" key="1">
    <source>
        <dbReference type="SAM" id="MobiDB-lite"/>
    </source>
</evidence>
<dbReference type="OMA" id="QFAQAEK"/>
<dbReference type="HOGENOM" id="CLU_724239_0_0_1"/>
<gene>
    <name evidence="3" type="ORF">NEMVEDRAFT_v1g208196</name>
</gene>
<reference evidence="3 4" key="1">
    <citation type="journal article" date="2007" name="Science">
        <title>Sea anemone genome reveals ancestral eumetazoan gene repertoire and genomic organization.</title>
        <authorList>
            <person name="Putnam N.H."/>
            <person name="Srivastava M."/>
            <person name="Hellsten U."/>
            <person name="Dirks B."/>
            <person name="Chapman J."/>
            <person name="Salamov A."/>
            <person name="Terry A."/>
            <person name="Shapiro H."/>
            <person name="Lindquist E."/>
            <person name="Kapitonov V.V."/>
            <person name="Jurka J."/>
            <person name="Genikhovich G."/>
            <person name="Grigoriev I.V."/>
            <person name="Lucas S.M."/>
            <person name="Steele R.E."/>
            <person name="Finnerty J.R."/>
            <person name="Technau U."/>
            <person name="Martindale M.Q."/>
            <person name="Rokhsar D.S."/>
        </authorList>
    </citation>
    <scope>NUCLEOTIDE SEQUENCE [LARGE SCALE GENOMIC DNA]</scope>
    <source>
        <strain evidence="4">CH2 X CH6</strain>
    </source>
</reference>
<organism evidence="3 4">
    <name type="scientific">Nematostella vectensis</name>
    <name type="common">Starlet sea anemone</name>
    <dbReference type="NCBI Taxonomy" id="45351"/>
    <lineage>
        <taxon>Eukaryota</taxon>
        <taxon>Metazoa</taxon>
        <taxon>Cnidaria</taxon>
        <taxon>Anthozoa</taxon>
        <taxon>Hexacorallia</taxon>
        <taxon>Actiniaria</taxon>
        <taxon>Edwardsiidae</taxon>
        <taxon>Nematostella</taxon>
    </lineage>
</organism>
<feature type="region of interest" description="Disordered" evidence="1">
    <location>
        <begin position="148"/>
        <end position="181"/>
    </location>
</feature>
<dbReference type="eggNOG" id="ENOG502SB64">
    <property type="taxonomic scope" value="Eukaryota"/>
</dbReference>
<keyword evidence="2" id="KW-0812">Transmembrane</keyword>
<feature type="transmembrane region" description="Helical" evidence="2">
    <location>
        <begin position="327"/>
        <end position="348"/>
    </location>
</feature>
<feature type="compositionally biased region" description="Basic and acidic residues" evidence="1">
    <location>
        <begin position="163"/>
        <end position="181"/>
    </location>
</feature>
<dbReference type="Proteomes" id="UP000001593">
    <property type="component" value="Unassembled WGS sequence"/>
</dbReference>
<dbReference type="GO" id="GO:0005802">
    <property type="term" value="C:trans-Golgi network"/>
    <property type="evidence" value="ECO:0007669"/>
    <property type="project" value="InterPro"/>
</dbReference>